<proteinExistence type="predicted"/>
<dbReference type="Proteomes" id="UP001242010">
    <property type="component" value="Chromosome"/>
</dbReference>
<sequence>MNPLALQLAADLGGSLLTAPGGSLVLAERIQGHGLPQVLVLGRSAADLREPLEAADTVQARGVALNVLGLLPLSQADQADPDLAAALALHRRRLGALVCALDAGLPWLAGKPMLVRRLPGRLARPVPVALEKAPMGPLEKAELKLFLPDWDKARRKMTFRRPEWREAPDHAEHGGFEVDLWSGVPVPAGAELRVPPLVLPESTPLTEALRSALRTALGQPIPVLPLPGDPAPLHALRSLTPEATAFRGPVRAWELAFERLAQLPAPPHFCARC</sequence>
<organism evidence="1 2">
    <name type="scientific">Geothrix oryzae</name>
    <dbReference type="NCBI Taxonomy" id="2927975"/>
    <lineage>
        <taxon>Bacteria</taxon>
        <taxon>Pseudomonadati</taxon>
        <taxon>Acidobacteriota</taxon>
        <taxon>Holophagae</taxon>
        <taxon>Holophagales</taxon>
        <taxon>Holophagaceae</taxon>
        <taxon>Geothrix</taxon>
    </lineage>
</organism>
<evidence type="ECO:0000313" key="2">
    <source>
        <dbReference type="Proteomes" id="UP001242010"/>
    </source>
</evidence>
<dbReference type="EMBL" id="AP027079">
    <property type="protein sequence ID" value="BDU70600.1"/>
    <property type="molecule type" value="Genomic_DNA"/>
</dbReference>
<reference evidence="2" key="1">
    <citation type="journal article" date="2023" name="Int. J. Syst. Evol. Microbiol.">
        <title>Mesoterricola silvestris gen. nov., sp. nov., Mesoterricola sediminis sp. nov., Geothrix oryzae sp. nov., Geothrix edaphica sp. nov., Geothrix rubra sp. nov., and Geothrix limicola sp. nov., six novel members of Acidobacteriota isolated from soils.</title>
        <authorList>
            <person name="Itoh H."/>
            <person name="Sugisawa Y."/>
            <person name="Mise K."/>
            <person name="Xu Z."/>
            <person name="Kuniyasu M."/>
            <person name="Ushijima N."/>
            <person name="Kawano K."/>
            <person name="Kobayashi E."/>
            <person name="Shiratori Y."/>
            <person name="Masuda Y."/>
            <person name="Senoo K."/>
        </authorList>
    </citation>
    <scope>NUCLEOTIDE SEQUENCE [LARGE SCALE GENOMIC DNA]</scope>
    <source>
        <strain evidence="2">Red222</strain>
    </source>
</reference>
<keyword evidence="2" id="KW-1185">Reference proteome</keyword>
<gene>
    <name evidence="1" type="ORF">GETHOR_27010</name>
</gene>
<accession>A0ABM8DU91</accession>
<evidence type="ECO:0000313" key="1">
    <source>
        <dbReference type="EMBL" id="BDU70600.1"/>
    </source>
</evidence>
<name>A0ABM8DU91_9BACT</name>
<protein>
    <submittedName>
        <fullName evidence="1">Uncharacterized protein</fullName>
    </submittedName>
</protein>
<dbReference type="RefSeq" id="WP_286354316.1">
    <property type="nucleotide sequence ID" value="NZ_AP027079.1"/>
</dbReference>